<evidence type="ECO:0000313" key="1">
    <source>
        <dbReference type="EMBL" id="CAC5381536.1"/>
    </source>
</evidence>
<dbReference type="AlphaFoldDB" id="A0A6J8BD64"/>
<proteinExistence type="predicted"/>
<keyword evidence="2" id="KW-1185">Reference proteome</keyword>
<protein>
    <submittedName>
        <fullName evidence="1">Uncharacterized protein</fullName>
    </submittedName>
</protein>
<reference evidence="1 2" key="1">
    <citation type="submission" date="2020-06" db="EMBL/GenBank/DDBJ databases">
        <authorList>
            <person name="Li R."/>
            <person name="Bekaert M."/>
        </authorList>
    </citation>
    <scope>NUCLEOTIDE SEQUENCE [LARGE SCALE GENOMIC DNA]</scope>
    <source>
        <strain evidence="2">wild</strain>
    </source>
</reference>
<name>A0A6J8BD64_MYTCO</name>
<gene>
    <name evidence="1" type="ORF">MCOR_17391</name>
</gene>
<dbReference type="Proteomes" id="UP000507470">
    <property type="component" value="Unassembled WGS sequence"/>
</dbReference>
<dbReference type="EMBL" id="CACVKT020003068">
    <property type="protein sequence ID" value="CAC5381536.1"/>
    <property type="molecule type" value="Genomic_DNA"/>
</dbReference>
<evidence type="ECO:0000313" key="2">
    <source>
        <dbReference type="Proteomes" id="UP000507470"/>
    </source>
</evidence>
<sequence length="200" mass="22871">MNSKLKAVREGHRGQVTRLLKKFEDIEKNSDLDKDEVKLIANAIEQKQRTTVELNEKILDSTSEEDVAEEIQESDEYMFNQESKLQKIRKKLSHINSLSQNVRVASTSLDPNANSFTPTYQTNSSLTNDNVIHSNGNGINVQQTHFDDFRSMLNTLHDLQSTSYLYNQGFSSVSNSSQNHRLSKLDLAQFDGDILQWQTF</sequence>
<organism evidence="1 2">
    <name type="scientific">Mytilus coruscus</name>
    <name type="common">Sea mussel</name>
    <dbReference type="NCBI Taxonomy" id="42192"/>
    <lineage>
        <taxon>Eukaryota</taxon>
        <taxon>Metazoa</taxon>
        <taxon>Spiralia</taxon>
        <taxon>Lophotrochozoa</taxon>
        <taxon>Mollusca</taxon>
        <taxon>Bivalvia</taxon>
        <taxon>Autobranchia</taxon>
        <taxon>Pteriomorphia</taxon>
        <taxon>Mytilida</taxon>
        <taxon>Mytiloidea</taxon>
        <taxon>Mytilidae</taxon>
        <taxon>Mytilinae</taxon>
        <taxon>Mytilus</taxon>
    </lineage>
</organism>
<accession>A0A6J8BD64</accession>